<evidence type="ECO:0000256" key="1">
    <source>
        <dbReference type="SAM" id="MobiDB-lite"/>
    </source>
</evidence>
<evidence type="ECO:0000313" key="2">
    <source>
        <dbReference type="EMBL" id="GMF58601.1"/>
    </source>
</evidence>
<feature type="compositionally biased region" description="Low complexity" evidence="1">
    <location>
        <begin position="1"/>
        <end position="11"/>
    </location>
</feature>
<feature type="compositionally biased region" description="Low complexity" evidence="1">
    <location>
        <begin position="49"/>
        <end position="60"/>
    </location>
</feature>
<dbReference type="EMBL" id="BSXT01004689">
    <property type="protein sequence ID" value="GMF58601.1"/>
    <property type="molecule type" value="Genomic_DNA"/>
</dbReference>
<feature type="compositionally biased region" description="Basic residues" evidence="1">
    <location>
        <begin position="32"/>
        <end position="48"/>
    </location>
</feature>
<dbReference type="Proteomes" id="UP001165121">
    <property type="component" value="Unassembled WGS sequence"/>
</dbReference>
<keyword evidence="3" id="KW-1185">Reference proteome</keyword>
<protein>
    <submittedName>
        <fullName evidence="2">Unnamed protein product</fullName>
    </submittedName>
</protein>
<sequence length="205" mass="21745">MSSDKATAAGAVRDEAGAAGAVRDEAGAAATTRKRSSKAAVAAKKRKAAATPHEAAAAAAARDEVAASKNRFTGAAPPPKKQRTGNSSSECDLDTTASLPPASAAYNDDVSEASTSVKVKAEFWNTGYTVVPGFIDEDEVEIVRNAISALDGRRVLCDIRNTLRQQTDIEITANRDVDPVVFRWILDRVIKFASDMHPAWSISER</sequence>
<accession>A0A9W6Y7S7</accession>
<feature type="region of interest" description="Disordered" evidence="1">
    <location>
        <begin position="1"/>
        <end position="107"/>
    </location>
</feature>
<reference evidence="2" key="1">
    <citation type="submission" date="2023-04" db="EMBL/GenBank/DDBJ databases">
        <title>Phytophthora fragariaefolia NBRC 109709.</title>
        <authorList>
            <person name="Ichikawa N."/>
            <person name="Sato H."/>
            <person name="Tonouchi N."/>
        </authorList>
    </citation>
    <scope>NUCLEOTIDE SEQUENCE</scope>
    <source>
        <strain evidence="2">NBRC 109709</strain>
    </source>
</reference>
<proteinExistence type="predicted"/>
<comment type="caution">
    <text evidence="2">The sequence shown here is derived from an EMBL/GenBank/DDBJ whole genome shotgun (WGS) entry which is preliminary data.</text>
</comment>
<evidence type="ECO:0000313" key="3">
    <source>
        <dbReference type="Proteomes" id="UP001165121"/>
    </source>
</evidence>
<feature type="compositionally biased region" description="Basic and acidic residues" evidence="1">
    <location>
        <begin position="12"/>
        <end position="26"/>
    </location>
</feature>
<organism evidence="2 3">
    <name type="scientific">Phytophthora fragariaefolia</name>
    <dbReference type="NCBI Taxonomy" id="1490495"/>
    <lineage>
        <taxon>Eukaryota</taxon>
        <taxon>Sar</taxon>
        <taxon>Stramenopiles</taxon>
        <taxon>Oomycota</taxon>
        <taxon>Peronosporomycetes</taxon>
        <taxon>Peronosporales</taxon>
        <taxon>Peronosporaceae</taxon>
        <taxon>Phytophthora</taxon>
    </lineage>
</organism>
<dbReference type="AlphaFoldDB" id="A0A9W6Y7S7"/>
<gene>
    <name evidence="2" type="ORF">Pfra01_002521800</name>
</gene>
<feature type="compositionally biased region" description="Polar residues" evidence="1">
    <location>
        <begin position="84"/>
        <end position="98"/>
    </location>
</feature>
<name>A0A9W6Y7S7_9STRA</name>